<accession>E3QA12</accession>
<dbReference type="AlphaFoldDB" id="E3QA12"/>
<evidence type="ECO:0000313" key="2">
    <source>
        <dbReference type="EMBL" id="EFQ27700.1"/>
    </source>
</evidence>
<dbReference type="Proteomes" id="UP000008782">
    <property type="component" value="Unassembled WGS sequence"/>
</dbReference>
<keyword evidence="3" id="KW-1185">Reference proteome</keyword>
<sequence>MSKLPRGFGAVADKSADEKADGADTVTASLARLRSASACIVSRWAITSSNSANPAEPALEGLRKPWEEGMHYRS</sequence>
<dbReference type="HOGENOM" id="CLU_2687677_0_0_1"/>
<reference evidence="3" key="1">
    <citation type="journal article" date="2012" name="Nat. Genet.">
        <title>Lifestyle transitions in plant pathogenic Colletotrichum fungi deciphered by genome and transcriptome analyses.</title>
        <authorList>
            <person name="O'Connell R.J."/>
            <person name="Thon M.R."/>
            <person name="Hacquard S."/>
            <person name="Amyotte S.G."/>
            <person name="Kleemann J."/>
            <person name="Torres M.F."/>
            <person name="Damm U."/>
            <person name="Buiate E.A."/>
            <person name="Epstein L."/>
            <person name="Alkan N."/>
            <person name="Altmueller J."/>
            <person name="Alvarado-Balderrama L."/>
            <person name="Bauser C.A."/>
            <person name="Becker C."/>
            <person name="Birren B.W."/>
            <person name="Chen Z."/>
            <person name="Choi J."/>
            <person name="Crouch J.A."/>
            <person name="Duvick J.P."/>
            <person name="Farman M.A."/>
            <person name="Gan P."/>
            <person name="Heiman D."/>
            <person name="Henrissat B."/>
            <person name="Howard R.J."/>
            <person name="Kabbage M."/>
            <person name="Koch C."/>
            <person name="Kracher B."/>
            <person name="Kubo Y."/>
            <person name="Law A.D."/>
            <person name="Lebrun M.-H."/>
            <person name="Lee Y.-H."/>
            <person name="Miyara I."/>
            <person name="Moore N."/>
            <person name="Neumann U."/>
            <person name="Nordstroem K."/>
            <person name="Panaccione D.G."/>
            <person name="Panstruga R."/>
            <person name="Place M."/>
            <person name="Proctor R.H."/>
            <person name="Prusky D."/>
            <person name="Rech G."/>
            <person name="Reinhardt R."/>
            <person name="Rollins J.A."/>
            <person name="Rounsley S."/>
            <person name="Schardl C.L."/>
            <person name="Schwartz D.C."/>
            <person name="Shenoy N."/>
            <person name="Shirasu K."/>
            <person name="Sikhakolli U.R."/>
            <person name="Stueber K."/>
            <person name="Sukno S.A."/>
            <person name="Sweigard J.A."/>
            <person name="Takano Y."/>
            <person name="Takahara H."/>
            <person name="Trail F."/>
            <person name="van der Does H.C."/>
            <person name="Voll L.M."/>
            <person name="Will I."/>
            <person name="Young S."/>
            <person name="Zeng Q."/>
            <person name="Zhang J."/>
            <person name="Zhou S."/>
            <person name="Dickman M.B."/>
            <person name="Schulze-Lefert P."/>
            <person name="Ver Loren van Themaat E."/>
            <person name="Ma L.-J."/>
            <person name="Vaillancourt L.J."/>
        </authorList>
    </citation>
    <scope>NUCLEOTIDE SEQUENCE [LARGE SCALE GENOMIC DNA]</scope>
    <source>
        <strain evidence="3">M1.001 / M2 / FGSC 10212</strain>
    </source>
</reference>
<organism evidence="3">
    <name type="scientific">Colletotrichum graminicola (strain M1.001 / M2 / FGSC 10212)</name>
    <name type="common">Maize anthracnose fungus</name>
    <name type="synonym">Glomerella graminicola</name>
    <dbReference type="NCBI Taxonomy" id="645133"/>
    <lineage>
        <taxon>Eukaryota</taxon>
        <taxon>Fungi</taxon>
        <taxon>Dikarya</taxon>
        <taxon>Ascomycota</taxon>
        <taxon>Pezizomycotina</taxon>
        <taxon>Sordariomycetes</taxon>
        <taxon>Hypocreomycetidae</taxon>
        <taxon>Glomerellales</taxon>
        <taxon>Glomerellaceae</taxon>
        <taxon>Colletotrichum</taxon>
        <taxon>Colletotrichum graminicola species complex</taxon>
    </lineage>
</organism>
<dbReference type="RefSeq" id="XP_008091720.1">
    <property type="nucleotide sequence ID" value="XM_008093529.1"/>
</dbReference>
<gene>
    <name evidence="2" type="ORF">GLRG_02844</name>
</gene>
<evidence type="ECO:0000256" key="1">
    <source>
        <dbReference type="SAM" id="MobiDB-lite"/>
    </source>
</evidence>
<proteinExistence type="predicted"/>
<protein>
    <submittedName>
        <fullName evidence="2">Uncharacterized protein</fullName>
    </submittedName>
</protein>
<feature type="region of interest" description="Disordered" evidence="1">
    <location>
        <begin position="1"/>
        <end position="24"/>
    </location>
</feature>
<name>E3QA12_COLGM</name>
<dbReference type="GeneID" id="24408209"/>
<dbReference type="EMBL" id="GG697338">
    <property type="protein sequence ID" value="EFQ27700.1"/>
    <property type="molecule type" value="Genomic_DNA"/>
</dbReference>
<dbReference type="VEuPathDB" id="FungiDB:GLRG_02844"/>
<evidence type="ECO:0000313" key="3">
    <source>
        <dbReference type="Proteomes" id="UP000008782"/>
    </source>
</evidence>